<dbReference type="EMBL" id="WSRP01000017">
    <property type="protein sequence ID" value="MVX56862.1"/>
    <property type="molecule type" value="Genomic_DNA"/>
</dbReference>
<keyword evidence="1" id="KW-0732">Signal</keyword>
<reference evidence="2 3" key="1">
    <citation type="submission" date="2019-12" db="EMBL/GenBank/DDBJ databases">
        <title>Microbes associate with the intestines of laboratory mice.</title>
        <authorList>
            <person name="Navarre W."/>
            <person name="Wong E."/>
        </authorList>
    </citation>
    <scope>NUCLEOTIDE SEQUENCE [LARGE SCALE GENOMIC DNA]</scope>
    <source>
        <strain evidence="2 3">NM82_D38</strain>
    </source>
</reference>
<protein>
    <submittedName>
        <fullName evidence="2">DUF4198 domain-containing protein</fullName>
    </submittedName>
</protein>
<name>A0A6L6YJ18_9BURK</name>
<proteinExistence type="predicted"/>
<feature type="chain" id="PRO_5026715300" evidence="1">
    <location>
        <begin position="20"/>
        <end position="254"/>
    </location>
</feature>
<keyword evidence="3" id="KW-1185">Reference proteome</keyword>
<evidence type="ECO:0000313" key="2">
    <source>
        <dbReference type="EMBL" id="MVX56862.1"/>
    </source>
</evidence>
<evidence type="ECO:0000256" key="1">
    <source>
        <dbReference type="SAM" id="SignalP"/>
    </source>
</evidence>
<feature type="signal peptide" evidence="1">
    <location>
        <begin position="1"/>
        <end position="19"/>
    </location>
</feature>
<dbReference type="Proteomes" id="UP000472580">
    <property type="component" value="Unassembled WGS sequence"/>
</dbReference>
<sequence length="254" mass="28495">MKNLIAASLLFSFAAVSQAHFGSVIPDKQIVEDQKDSTVTLTAAFNHPMEQSGMNMAKPKNLSVIVDGRKTDLTDTLKPAKVLDKDAWITQYKVIRPGLYEFVLEPQPYWEPAEDKFIMHYTKVMVPAYGVEDGWEIPAGLKTEIIPLTRPFGNYVGNIFRGKVVVDGKPAANVPVEVEYYNVDKRVKAPNDIFITQVVMTDDQGTFSYSVPWEGWWGFAALSEADYKIKHEGVDKPVEIGAVLWTEFVTPSFK</sequence>
<dbReference type="InterPro" id="IPR019613">
    <property type="entry name" value="DUF4198"/>
</dbReference>
<dbReference type="OrthoDB" id="9780723at2"/>
<dbReference type="Pfam" id="PF10670">
    <property type="entry name" value="DUF4198"/>
    <property type="match status" value="1"/>
</dbReference>
<dbReference type="AlphaFoldDB" id="A0A6L6YJ18"/>
<dbReference type="RefSeq" id="WP_160335295.1">
    <property type="nucleotide sequence ID" value="NZ_CALPCR010000012.1"/>
</dbReference>
<evidence type="ECO:0000313" key="3">
    <source>
        <dbReference type="Proteomes" id="UP000472580"/>
    </source>
</evidence>
<gene>
    <name evidence="2" type="ORF">E5987_06525</name>
</gene>
<comment type="caution">
    <text evidence="2">The sequence shown here is derived from an EMBL/GenBank/DDBJ whole genome shotgun (WGS) entry which is preliminary data.</text>
</comment>
<organism evidence="2 3">
    <name type="scientific">Parasutterella muris</name>
    <dbReference type="NCBI Taxonomy" id="2565572"/>
    <lineage>
        <taxon>Bacteria</taxon>
        <taxon>Pseudomonadati</taxon>
        <taxon>Pseudomonadota</taxon>
        <taxon>Betaproteobacteria</taxon>
        <taxon>Burkholderiales</taxon>
        <taxon>Sutterellaceae</taxon>
        <taxon>Parasutterella</taxon>
    </lineage>
</organism>
<accession>A0A6L6YJ18</accession>